<dbReference type="AlphaFoldDB" id="A0A1X0NTQ0"/>
<dbReference type="Proteomes" id="UP000192257">
    <property type="component" value="Unassembled WGS sequence"/>
</dbReference>
<keyword evidence="2" id="KW-0732">Signal</keyword>
<keyword evidence="5" id="KW-1185">Reference proteome</keyword>
<feature type="compositionally biased region" description="Low complexity" evidence="1">
    <location>
        <begin position="112"/>
        <end position="123"/>
    </location>
</feature>
<reference evidence="4 5" key="1">
    <citation type="submission" date="2017-03" db="EMBL/GenBank/DDBJ databases">
        <title>An alternative strategy for trypanosome survival in the mammalian bloodstream revealed through genome and transcriptome analysis of the ubiquitous bovine parasite Trypanosoma (Megatrypanum) theileri.</title>
        <authorList>
            <person name="Kelly S."/>
            <person name="Ivens A."/>
            <person name="Mott A."/>
            <person name="O'Neill E."/>
            <person name="Emms D."/>
            <person name="Macleod O."/>
            <person name="Voorheis P."/>
            <person name="Matthews J."/>
            <person name="Matthews K."/>
            <person name="Carrington M."/>
        </authorList>
    </citation>
    <scope>NUCLEOTIDE SEQUENCE [LARGE SCALE GENOMIC DNA]</scope>
    <source>
        <strain evidence="4">Edinburgh</strain>
    </source>
</reference>
<dbReference type="GeneID" id="39986440"/>
<evidence type="ECO:0000256" key="2">
    <source>
        <dbReference type="SAM" id="SignalP"/>
    </source>
</evidence>
<dbReference type="RefSeq" id="XP_028881984.1">
    <property type="nucleotide sequence ID" value="XM_029026660.1"/>
</dbReference>
<feature type="domain" description="RESC1/2 CYTH-like" evidence="3">
    <location>
        <begin position="159"/>
        <end position="471"/>
    </location>
</feature>
<evidence type="ECO:0000256" key="1">
    <source>
        <dbReference type="SAM" id="MobiDB-lite"/>
    </source>
</evidence>
<evidence type="ECO:0000313" key="4">
    <source>
        <dbReference type="EMBL" id="ORC87918.1"/>
    </source>
</evidence>
<feature type="chain" id="PRO_5012258976" evidence="2">
    <location>
        <begin position="20"/>
        <end position="481"/>
    </location>
</feature>
<feature type="region of interest" description="Disordered" evidence="1">
    <location>
        <begin position="111"/>
        <end position="134"/>
    </location>
</feature>
<dbReference type="Pfam" id="PF25477">
    <property type="entry name" value="RESC1_2"/>
    <property type="match status" value="1"/>
</dbReference>
<evidence type="ECO:0000313" key="5">
    <source>
        <dbReference type="Proteomes" id="UP000192257"/>
    </source>
</evidence>
<organism evidence="4 5">
    <name type="scientific">Trypanosoma theileri</name>
    <dbReference type="NCBI Taxonomy" id="67003"/>
    <lineage>
        <taxon>Eukaryota</taxon>
        <taxon>Discoba</taxon>
        <taxon>Euglenozoa</taxon>
        <taxon>Kinetoplastea</taxon>
        <taxon>Metakinetoplastina</taxon>
        <taxon>Trypanosomatida</taxon>
        <taxon>Trypanosomatidae</taxon>
        <taxon>Trypanosoma</taxon>
    </lineage>
</organism>
<feature type="signal peptide" evidence="2">
    <location>
        <begin position="1"/>
        <end position="19"/>
    </location>
</feature>
<dbReference type="InterPro" id="IPR057320">
    <property type="entry name" value="RESC1_2_CYTH-like_dom"/>
</dbReference>
<accession>A0A1X0NTQ0</accession>
<evidence type="ECO:0000259" key="3">
    <source>
        <dbReference type="Pfam" id="PF25477"/>
    </source>
</evidence>
<protein>
    <submittedName>
        <fullName evidence="4">Mitochondrial guide RNA binding complex subunit 1</fullName>
    </submittedName>
</protein>
<dbReference type="VEuPathDB" id="TriTrypDB:TM35_000191620"/>
<name>A0A1X0NTQ0_9TRYP</name>
<dbReference type="CDD" id="cd23732">
    <property type="entry name" value="RESC1"/>
    <property type="match status" value="1"/>
</dbReference>
<gene>
    <name evidence="4" type="ORF">TM35_000191620</name>
</gene>
<dbReference type="OrthoDB" id="276578at2759"/>
<comment type="caution">
    <text evidence="4">The sequence shown here is derived from an EMBL/GenBank/DDBJ whole genome shotgun (WGS) entry which is preliminary data.</text>
</comment>
<proteinExistence type="predicted"/>
<dbReference type="EMBL" id="NBCO01000019">
    <property type="protein sequence ID" value="ORC87918.1"/>
    <property type="molecule type" value="Genomic_DNA"/>
</dbReference>
<sequence length="481" mass="52786">MLRLLRHSLLGLSSSAVLCGRHHQSGMHSQSTAAAAAAGNMREQQAAAAEAVSAEKVWALWNEGNLFSLSLAQLQGFLARAGVRTEPSAKKAAVVRQVEEYLHSKDIAVKNGGQSTQNQQQQHQGGGGGGYGRWNQSTVMQPETLLDLAQAGFYEGSANMAPKAFQLLVSNTAADVVVSRVNTTAFPGFPANTECYTLSASEKDVAIRSRYSKVLQWCCLNMSNLQMDGELFVDFGKLLLQPSVMRKNRRIVSSFTLQQRMQVSHPYTWVSALPESSVHTIQEELLKPEGFMPLGKGGQITYSGTIKRAKDQVNLEFDNKGKVLSVNSAWVNVQTAWCTRARGPDVRLLLRSRPPIRRQEVEMYASMPIIQLSEDDVADVLPAEHGQLVYLSEDETRLFEKVTEKGVKFTVKEVKRQPLIVLRDDEEDPRLEYSLSVAIPANAGKATDVRAVGLAAFELAGKLAGLVTEDYVKEYGCEAAL</sequence>